<keyword evidence="3" id="KW-1185">Reference proteome</keyword>
<protein>
    <submittedName>
        <fullName evidence="2">Uncharacterized protein</fullName>
    </submittedName>
</protein>
<reference evidence="2 3" key="1">
    <citation type="submission" date="2024-04" db="EMBL/GenBank/DDBJ databases">
        <authorList>
            <person name="Fracassetti M."/>
        </authorList>
    </citation>
    <scope>NUCLEOTIDE SEQUENCE [LARGE SCALE GENOMIC DNA]</scope>
</reference>
<gene>
    <name evidence="2" type="ORF">LTRI10_LOCUS4997</name>
</gene>
<dbReference type="AlphaFoldDB" id="A0AAV2CLD5"/>
<evidence type="ECO:0000313" key="2">
    <source>
        <dbReference type="EMBL" id="CAL1357358.1"/>
    </source>
</evidence>
<name>A0AAV2CLD5_9ROSI</name>
<dbReference type="EMBL" id="OZ034813">
    <property type="protein sequence ID" value="CAL1357358.1"/>
    <property type="molecule type" value="Genomic_DNA"/>
</dbReference>
<evidence type="ECO:0000313" key="3">
    <source>
        <dbReference type="Proteomes" id="UP001497516"/>
    </source>
</evidence>
<dbReference type="Proteomes" id="UP001497516">
    <property type="component" value="Chromosome 1"/>
</dbReference>
<proteinExistence type="predicted"/>
<evidence type="ECO:0000256" key="1">
    <source>
        <dbReference type="SAM" id="MobiDB-lite"/>
    </source>
</evidence>
<feature type="region of interest" description="Disordered" evidence="1">
    <location>
        <begin position="132"/>
        <end position="154"/>
    </location>
</feature>
<accession>A0AAV2CLD5</accession>
<sequence length="154" mass="16906">MVAPILKTLFAQFPRRRRCAPLHSKSVALEVSTATNRFLQLHPAGRVFLLPPHRSAAAQTIAGMAGGSSITASFQHLGDLRRQRRPQHFHHSDASHYFPGNAHTQSKFNSGSSTLTRLDTFSRPRSLQLLRTSPRRASQRKAAAAATGKNFQGG</sequence>
<organism evidence="2 3">
    <name type="scientific">Linum trigynum</name>
    <dbReference type="NCBI Taxonomy" id="586398"/>
    <lineage>
        <taxon>Eukaryota</taxon>
        <taxon>Viridiplantae</taxon>
        <taxon>Streptophyta</taxon>
        <taxon>Embryophyta</taxon>
        <taxon>Tracheophyta</taxon>
        <taxon>Spermatophyta</taxon>
        <taxon>Magnoliopsida</taxon>
        <taxon>eudicotyledons</taxon>
        <taxon>Gunneridae</taxon>
        <taxon>Pentapetalae</taxon>
        <taxon>rosids</taxon>
        <taxon>fabids</taxon>
        <taxon>Malpighiales</taxon>
        <taxon>Linaceae</taxon>
        <taxon>Linum</taxon>
    </lineage>
</organism>